<sequence>MENDTLNDATFYSESVYMRVIITIRIPFASLAVVLLSVLHFNRNKFVAHRSLTVLLNWHFLWTYLTCLATIVDHAYTVFILV</sequence>
<dbReference type="PANTHER" id="PTHR46561">
    <property type="entry name" value="SERPENTINE RECEPTOR, CLASS AB (CLASS A-LIKE)-RELATED"/>
    <property type="match status" value="1"/>
</dbReference>
<keyword evidence="3" id="KW-1185">Reference proteome</keyword>
<evidence type="ECO:0000256" key="1">
    <source>
        <dbReference type="SAM" id="Phobius"/>
    </source>
</evidence>
<gene>
    <name evidence="2" type="ORF">PFISCL1PPCAC_17840</name>
</gene>
<dbReference type="Proteomes" id="UP001432322">
    <property type="component" value="Unassembled WGS sequence"/>
</dbReference>
<keyword evidence="1" id="KW-0472">Membrane</keyword>
<dbReference type="InterPro" id="IPR053286">
    <property type="entry name" value="Nematode_rcpt-like_srab"/>
</dbReference>
<protein>
    <recommendedName>
        <fullName evidence="4">G protein-coupled receptor</fullName>
    </recommendedName>
</protein>
<keyword evidence="1" id="KW-0812">Transmembrane</keyword>
<keyword evidence="1" id="KW-1133">Transmembrane helix</keyword>
<name>A0AAV5W749_9BILA</name>
<evidence type="ECO:0000313" key="2">
    <source>
        <dbReference type="EMBL" id="GMT26543.1"/>
    </source>
</evidence>
<dbReference type="PANTHER" id="PTHR46561:SF11">
    <property type="entry name" value="SERPENTINE RECEPTOR CLASS ALPHA_BETA-14"/>
    <property type="match status" value="1"/>
</dbReference>
<accession>A0AAV5W749</accession>
<reference evidence="2" key="1">
    <citation type="submission" date="2023-10" db="EMBL/GenBank/DDBJ databases">
        <title>Genome assembly of Pristionchus species.</title>
        <authorList>
            <person name="Yoshida K."/>
            <person name="Sommer R.J."/>
        </authorList>
    </citation>
    <scope>NUCLEOTIDE SEQUENCE</scope>
    <source>
        <strain evidence="2">RS5133</strain>
    </source>
</reference>
<feature type="transmembrane region" description="Helical" evidence="1">
    <location>
        <begin position="16"/>
        <end position="39"/>
    </location>
</feature>
<proteinExistence type="predicted"/>
<feature type="transmembrane region" description="Helical" evidence="1">
    <location>
        <begin position="60"/>
        <end position="81"/>
    </location>
</feature>
<evidence type="ECO:0008006" key="4">
    <source>
        <dbReference type="Google" id="ProtNLM"/>
    </source>
</evidence>
<evidence type="ECO:0000313" key="3">
    <source>
        <dbReference type="Proteomes" id="UP001432322"/>
    </source>
</evidence>
<dbReference type="AlphaFoldDB" id="A0AAV5W749"/>
<organism evidence="2 3">
    <name type="scientific">Pristionchus fissidentatus</name>
    <dbReference type="NCBI Taxonomy" id="1538716"/>
    <lineage>
        <taxon>Eukaryota</taxon>
        <taxon>Metazoa</taxon>
        <taxon>Ecdysozoa</taxon>
        <taxon>Nematoda</taxon>
        <taxon>Chromadorea</taxon>
        <taxon>Rhabditida</taxon>
        <taxon>Rhabditina</taxon>
        <taxon>Diplogasteromorpha</taxon>
        <taxon>Diplogasteroidea</taxon>
        <taxon>Neodiplogasteridae</taxon>
        <taxon>Pristionchus</taxon>
    </lineage>
</organism>
<feature type="non-terminal residue" evidence="2">
    <location>
        <position position="82"/>
    </location>
</feature>
<comment type="caution">
    <text evidence="2">The sequence shown here is derived from an EMBL/GenBank/DDBJ whole genome shotgun (WGS) entry which is preliminary data.</text>
</comment>
<dbReference type="EMBL" id="BTSY01000005">
    <property type="protein sequence ID" value="GMT26543.1"/>
    <property type="molecule type" value="Genomic_DNA"/>
</dbReference>